<dbReference type="InterPro" id="IPR003754">
    <property type="entry name" value="4pyrrol_synth_uPrphyn_synth"/>
</dbReference>
<proteinExistence type="predicted"/>
<dbReference type="AlphaFoldDB" id="A0A1T5B5L2"/>
<dbReference type="SUPFAM" id="SSF69618">
    <property type="entry name" value="HemD-like"/>
    <property type="match status" value="1"/>
</dbReference>
<feature type="domain" description="Tetrapyrrole biosynthesis uroporphyrinogen III synthase" evidence="1">
    <location>
        <begin position="22"/>
        <end position="217"/>
    </location>
</feature>
<dbReference type="RefSeq" id="WP_079637761.1">
    <property type="nucleotide sequence ID" value="NZ_FUYP01000005.1"/>
</dbReference>
<dbReference type="GO" id="GO:0004852">
    <property type="term" value="F:uroporphyrinogen-III synthase activity"/>
    <property type="evidence" value="ECO:0007669"/>
    <property type="project" value="InterPro"/>
</dbReference>
<dbReference type="OrthoDB" id="7424801at2"/>
<evidence type="ECO:0000259" key="1">
    <source>
        <dbReference type="Pfam" id="PF02602"/>
    </source>
</evidence>
<protein>
    <submittedName>
        <fullName evidence="2">Uroporphyrinogen-III synthase</fullName>
    </submittedName>
</protein>
<accession>A0A1T5B5L2</accession>
<gene>
    <name evidence="2" type="ORF">SAMN06295937_1005170</name>
</gene>
<dbReference type="Proteomes" id="UP000190044">
    <property type="component" value="Unassembled WGS sequence"/>
</dbReference>
<reference evidence="3" key="1">
    <citation type="submission" date="2017-02" db="EMBL/GenBank/DDBJ databases">
        <authorList>
            <person name="Varghese N."/>
            <person name="Submissions S."/>
        </authorList>
    </citation>
    <scope>NUCLEOTIDE SEQUENCE [LARGE SCALE GENOMIC DNA]</scope>
    <source>
        <strain evidence="3">R11H</strain>
    </source>
</reference>
<dbReference type="InterPro" id="IPR036108">
    <property type="entry name" value="4pyrrol_syn_uPrphyn_synt_sf"/>
</dbReference>
<sequence length="227" mass="23094">MSKGLPLIVTRPDPGGATTVLRARKVGLDARHCPLFAVHPLAWTVPDPVQFDALLLTSAQAARLGGEGLARLAALPVHAVGPATADAACAAGLNVVEVGAADGQTLIGAMTSRGIKRILWLCARDRTRFDARGAAISAIACYAADAIAPPADWPALIDAPAVLLAHSRRAAERIAELVPGSRGHLALGAISVKAASAAGAGWAKVAVAERPDDAAMLALARALCHKG</sequence>
<name>A0A1T5B5L2_9SPHN</name>
<dbReference type="Gene3D" id="3.40.50.10090">
    <property type="match status" value="2"/>
</dbReference>
<dbReference type="EMBL" id="FUYP01000005">
    <property type="protein sequence ID" value="SKB42455.1"/>
    <property type="molecule type" value="Genomic_DNA"/>
</dbReference>
<dbReference type="GO" id="GO:0033014">
    <property type="term" value="P:tetrapyrrole biosynthetic process"/>
    <property type="evidence" value="ECO:0007669"/>
    <property type="project" value="InterPro"/>
</dbReference>
<evidence type="ECO:0000313" key="3">
    <source>
        <dbReference type="Proteomes" id="UP000190044"/>
    </source>
</evidence>
<dbReference type="Pfam" id="PF02602">
    <property type="entry name" value="HEM4"/>
    <property type="match status" value="1"/>
</dbReference>
<organism evidence="2 3">
    <name type="scientific">Sphingopyxis flava</name>
    <dbReference type="NCBI Taxonomy" id="1507287"/>
    <lineage>
        <taxon>Bacteria</taxon>
        <taxon>Pseudomonadati</taxon>
        <taxon>Pseudomonadota</taxon>
        <taxon>Alphaproteobacteria</taxon>
        <taxon>Sphingomonadales</taxon>
        <taxon>Sphingomonadaceae</taxon>
        <taxon>Sphingopyxis</taxon>
    </lineage>
</organism>
<evidence type="ECO:0000313" key="2">
    <source>
        <dbReference type="EMBL" id="SKB42455.1"/>
    </source>
</evidence>
<keyword evidence="3" id="KW-1185">Reference proteome</keyword>